<dbReference type="NCBIfam" id="TIGR03696">
    <property type="entry name" value="Rhs_assc_core"/>
    <property type="match status" value="1"/>
</dbReference>
<evidence type="ECO:0000256" key="1">
    <source>
        <dbReference type="ARBA" id="ARBA00004613"/>
    </source>
</evidence>
<dbReference type="InterPro" id="IPR013517">
    <property type="entry name" value="FG-GAP"/>
</dbReference>
<evidence type="ECO:0000256" key="4">
    <source>
        <dbReference type="ARBA" id="ARBA00023026"/>
    </source>
</evidence>
<dbReference type="InterPro" id="IPR031325">
    <property type="entry name" value="RHS_repeat"/>
</dbReference>
<dbReference type="PANTHER" id="PTHR32305">
    <property type="match status" value="1"/>
</dbReference>
<keyword evidence="9" id="KW-1185">Reference proteome</keyword>
<dbReference type="InterPro" id="IPR022045">
    <property type="entry name" value="TcdB_toxin_mid/N"/>
</dbReference>
<dbReference type="InterPro" id="IPR028994">
    <property type="entry name" value="Integrin_alpha_N"/>
</dbReference>
<sequence length="2353" mass="253233">MMKNKAAALAALMVLWLSFGAQVQAASQWNTDNYDLYPGDFDGDGKTDLLYVAKSPSGESGIARSDNTGAPNTSWQTWLSNYLGIPWHSNLYRILVGDFNDDGRSDLFLQRSTPGDHYVLLANTDGKFTAISQPIPNNYLSQVWSADQHTIHVGNFDGVGGDDLFLQGNRPANEHAVFLSNASGGFVSSSQHWFDSDWAAFSWSTQHSNIFVGDFDGNGSSDLLVQGKPTITIIDYEVAIPIPTYGINTFGVVLSQGGATPFQQSGVRQWSRSKFKADWSVAGGNLLVADFNGDGVTDVLLQARTSSGASSLLLGVASSTGDKFADATPAATNVNWSGSGYRLIAGNFDGSGGAGVYWQAQGSGATNYVSNSVGSSVSTTAHSPVQPGGVYPTTAVGRTAGSFAVSSVGSATYDLPLWMPSGPRGMQPNLSLTYDSNAGNGVLGVGWSLTGLSSIERCRHTIAQDGDTSGISLSVYDRFCLNGQRLQLFSGSNATDGSTYRKEIDDFSTVTAVGTLGGGPDHFTMRDRNGISYEFGNTTDSRVAGDGAVTPFRWKLNKVFDQAGNSYVVTYSKATGYAVPTSISWSPTTAGGSSYQYTAVFSYMDTRTGADTVTGYVAGSSVSNSRRLESIQVQNSANGISQTVRRYVLGYDISPGTARSRLISIQECADDSLGACLAPTAIAYQDGIRILANGISGGSASGNVLTDPRDFNGDGRDDLIYVSGSTWHVAFAIAGGGFTTPQSTGIASGVTPISDRFVRSNQDALLAPSGGFWHYYFWNKTTGAFSSVPTNAQAVTAIASVVADTNGDGLSDLVWAVAGNKVYIRRNTSAPGATVPSFEATEQLAATVALGGGILTFRNGESQGVRRHDFDGDGKQDLIVLTRLTLPNNPNPFRYTSVPLLSRDNTFQVGFSPAETFQFVPQSSGGINFNDDACTDRVHFNSVYIEQCGSNPASTVALPGTPTLIMDWDGDGRTDFLVESGGYLVAHRSLGNSVGPAEATGIGASTGTYFSIDQDGDGLDDVVHASASSPRVLTFYKRPAATGSPLPLDLTTPDLAVSFTDGFSVNYSPSYVSTANSSYTAAASDDLVLRSMPGSRTVVGQVTASNGSGGTYNRTYEYIAGRINLDRDDFAGFEQVKEIDLRTNLVRKTTYEQVFPLVGMVKRSELLQANGTTPIQVTANTNQKFDYMFGAHKRYFAYLRTGETKQYEFLGAQNAQLLSTATTTNTFDVSTGALTDSTTGVVEAATANGLQGGATHTAEVHISLFNDVGNSCLGRPQQITQKRSNTIAVTGAEIIRKTSIAWNGSYCRPDYSIAEPGDPRWQVTTNYGYDGFGNVSSTTETPIAVATHVPQQTARTTTIDWGATGQFPTVVTNPLSQSTTYGWSRKLGVMTRATDPNGISTYWYPDVFGRVVQESRPDGTRSEQRFTACTAGNSYCSGASDLRLQVQNYSYDNSGAVIRADTQYFDRFEKLRYNDQQLLSGSVSRVVTTYDSLGRLFKQSVPYTSGGPEGNTTYGYDDLGRLLSIKRPVSESNLTEPLILISYLGLQQEITDSRAAPSRKVTHVRDALGRVVRSLDAANSDTDYAYDAFGNLRTVTDVAGNVTSLTYNQLGWKLESVDPDMGHWYYDYYPMGELRWQKDANLKEATLEYDKLSRLTVRHEQEGATNFYFDSAAHGIGQLHYVLAPGGYKETLAYDIAGRPSQRSIEADAVAYNYIYGYNSAGLLDTLTYPMSTSGSPFKVRYGYEYGINNSVRSYVDNSPGTIYWQATSNVSNARGQYTDEQYGNGLRTRSTYDLISGLLKDRKTGPGLSQSIQNLAFTWYANEQLDTRSDNNQSLTEKFYYDSLGRLDYSELNGSQNLNVDYDALGNIMAKTGLGDYKYEHPTKKHAVSRITVNNVQTHSYTYDNNGNMLTRDGAQTDWFTYNLPQTIRSATATSTFAYNHDRQRWKQQTTGAGGTETITYIGELFEKRVVGTDIEYRHLVVGGNGQVAYVERNSGSTSASTYYVSSDHLGGTSVITDATGAVVVRESFDAFGQRRGSNWTGAPTALEMTQIATTTRRGFTFHEHLDNLNLVHMNGRVYDPMLGRFTSADPNVQAPFNGQSLNRYSYTFNDPLTNVDPSGFSCWHHESSYQDANGGVVQADRYDTCDDWYWYGDWTGGEGDPDGGSGGGGGGGSGGGAAGADGTVGGTRDIFVAQASGGIPMYLTVPSGIASDVQAGVLEGQELALEAGLTVAPVPPIVRGIQMYRSWRALRQIDRLVDAANVPIAKDGLSAAARALSKHSQRAGGTFERAAGNVAQRNAQAERVLREILGHPNAVRTSLSRGGFEVRLPNGQGVRYNAGDVFSGFLDPPIP</sequence>
<dbReference type="InterPro" id="IPR050708">
    <property type="entry name" value="T6SS_VgrG/RHS"/>
</dbReference>
<evidence type="ECO:0000313" key="9">
    <source>
        <dbReference type="Proteomes" id="UP001595904"/>
    </source>
</evidence>
<dbReference type="InterPro" id="IPR022385">
    <property type="entry name" value="Rhs_assc_core"/>
</dbReference>
<comment type="caution">
    <text evidence="8">The sequence shown here is derived from an EMBL/GenBank/DDBJ whole genome shotgun (WGS) entry which is preliminary data.</text>
</comment>
<dbReference type="RefSeq" id="WP_380594249.1">
    <property type="nucleotide sequence ID" value="NZ_JBHSDU010000001.1"/>
</dbReference>
<reference evidence="9" key="1">
    <citation type="journal article" date="2019" name="Int. J. Syst. Evol. Microbiol.">
        <title>The Global Catalogue of Microorganisms (GCM) 10K type strain sequencing project: providing services to taxonomists for standard genome sequencing and annotation.</title>
        <authorList>
            <consortium name="The Broad Institute Genomics Platform"/>
            <consortium name="The Broad Institute Genome Sequencing Center for Infectious Disease"/>
            <person name="Wu L."/>
            <person name="Ma J."/>
        </authorList>
    </citation>
    <scope>NUCLEOTIDE SEQUENCE [LARGE SCALE GENOMIC DNA]</scope>
    <source>
        <strain evidence="9">CGMCC 1.10759</strain>
    </source>
</reference>
<dbReference type="PANTHER" id="PTHR32305:SF15">
    <property type="entry name" value="PROTEIN RHSA-RELATED"/>
    <property type="match status" value="1"/>
</dbReference>
<dbReference type="Gene3D" id="2.40.128.340">
    <property type="match status" value="2"/>
</dbReference>
<proteinExistence type="predicted"/>
<feature type="domain" description="Insecticide toxin TcdB middle/N-terminal" evidence="7">
    <location>
        <begin position="1012"/>
        <end position="1145"/>
    </location>
</feature>
<organism evidence="8 9">
    <name type="scientific">Steroidobacter flavus</name>
    <dbReference type="NCBI Taxonomy" id="1842136"/>
    <lineage>
        <taxon>Bacteria</taxon>
        <taxon>Pseudomonadati</taxon>
        <taxon>Pseudomonadota</taxon>
        <taxon>Gammaproteobacteria</taxon>
        <taxon>Steroidobacterales</taxon>
        <taxon>Steroidobacteraceae</taxon>
        <taxon>Steroidobacter</taxon>
    </lineage>
</organism>
<comment type="subcellular location">
    <subcellularLocation>
        <location evidence="1">Secreted</location>
    </subcellularLocation>
</comment>
<keyword evidence="3 6" id="KW-0732">Signal</keyword>
<dbReference type="NCBIfam" id="TIGR01643">
    <property type="entry name" value="YD_repeat_2x"/>
    <property type="match status" value="1"/>
</dbReference>
<dbReference type="EMBL" id="JBHSDU010000001">
    <property type="protein sequence ID" value="MFC4307736.1"/>
    <property type="molecule type" value="Genomic_DNA"/>
</dbReference>
<dbReference type="InterPro" id="IPR006530">
    <property type="entry name" value="YD"/>
</dbReference>
<dbReference type="Gene3D" id="2.130.10.130">
    <property type="entry name" value="Integrin alpha, N-terminal"/>
    <property type="match status" value="1"/>
</dbReference>
<evidence type="ECO:0000256" key="5">
    <source>
        <dbReference type="SAM" id="MobiDB-lite"/>
    </source>
</evidence>
<keyword evidence="2" id="KW-0964">Secreted</keyword>
<evidence type="ECO:0000259" key="7">
    <source>
        <dbReference type="Pfam" id="PF12256"/>
    </source>
</evidence>
<dbReference type="InterPro" id="IPR003284">
    <property type="entry name" value="Sal_SpvB"/>
</dbReference>
<dbReference type="SUPFAM" id="SSF69318">
    <property type="entry name" value="Integrin alpha N-terminal domain"/>
    <property type="match status" value="2"/>
</dbReference>
<evidence type="ECO:0000256" key="3">
    <source>
        <dbReference type="ARBA" id="ARBA00022729"/>
    </source>
</evidence>
<dbReference type="Pfam" id="PF12256">
    <property type="entry name" value="TcdB_toxin_midN"/>
    <property type="match status" value="1"/>
</dbReference>
<accession>A0ABV8SK49</accession>
<keyword evidence="4" id="KW-0843">Virulence</keyword>
<dbReference type="Pfam" id="PF03534">
    <property type="entry name" value="SpvB"/>
    <property type="match status" value="1"/>
</dbReference>
<dbReference type="Proteomes" id="UP001595904">
    <property type="component" value="Unassembled WGS sequence"/>
</dbReference>
<gene>
    <name evidence="8" type="ORF">ACFPN2_01465</name>
</gene>
<protein>
    <submittedName>
        <fullName evidence="8">FG-GAP-like repeat-containing protein</fullName>
    </submittedName>
</protein>
<dbReference type="Pfam" id="PF13517">
    <property type="entry name" value="FG-GAP_3"/>
    <property type="match status" value="1"/>
</dbReference>
<dbReference type="Gene3D" id="2.180.10.10">
    <property type="entry name" value="RHS repeat-associated core"/>
    <property type="match status" value="2"/>
</dbReference>
<evidence type="ECO:0000256" key="6">
    <source>
        <dbReference type="SAM" id="SignalP"/>
    </source>
</evidence>
<name>A0ABV8SK49_9GAMM</name>
<feature type="region of interest" description="Disordered" evidence="5">
    <location>
        <begin position="2161"/>
        <end position="2182"/>
    </location>
</feature>
<feature type="signal peptide" evidence="6">
    <location>
        <begin position="1"/>
        <end position="25"/>
    </location>
</feature>
<feature type="chain" id="PRO_5046831336" evidence="6">
    <location>
        <begin position="26"/>
        <end position="2353"/>
    </location>
</feature>
<evidence type="ECO:0000256" key="2">
    <source>
        <dbReference type="ARBA" id="ARBA00022525"/>
    </source>
</evidence>
<dbReference type="Pfam" id="PF05593">
    <property type="entry name" value="RHS_repeat"/>
    <property type="match status" value="1"/>
</dbReference>
<evidence type="ECO:0000313" key="8">
    <source>
        <dbReference type="EMBL" id="MFC4307736.1"/>
    </source>
</evidence>